<proteinExistence type="predicted"/>
<name>A0A7R9H816_TIMCR</name>
<evidence type="ECO:0000256" key="1">
    <source>
        <dbReference type="SAM" id="MobiDB-lite"/>
    </source>
</evidence>
<evidence type="ECO:0000313" key="2">
    <source>
        <dbReference type="EMBL" id="CAD7412580.1"/>
    </source>
</evidence>
<gene>
    <name evidence="2" type="ORF">TCEB3V08_LOCUS11440</name>
</gene>
<dbReference type="EMBL" id="OC323003">
    <property type="protein sequence ID" value="CAD7412580.1"/>
    <property type="molecule type" value="Genomic_DNA"/>
</dbReference>
<accession>A0A7R9H816</accession>
<feature type="compositionally biased region" description="Basic and acidic residues" evidence="1">
    <location>
        <begin position="75"/>
        <end position="86"/>
    </location>
</feature>
<sequence>MRQTAQAANMGSTQETQQEASCNLDPTSDTNVEISLQEEEVEADSSVDVAFSQGQQENMMFSSSEEALTSLENTRLSEGRGRRDESTFDPQQTL</sequence>
<feature type="compositionally biased region" description="Polar residues" evidence="1">
    <location>
        <begin position="61"/>
        <end position="74"/>
    </location>
</feature>
<dbReference type="AlphaFoldDB" id="A0A7R9H816"/>
<feature type="region of interest" description="Disordered" evidence="1">
    <location>
        <begin position="61"/>
        <end position="94"/>
    </location>
</feature>
<feature type="region of interest" description="Disordered" evidence="1">
    <location>
        <begin position="1"/>
        <end position="30"/>
    </location>
</feature>
<organism evidence="2">
    <name type="scientific">Timema cristinae</name>
    <name type="common">Walking stick</name>
    <dbReference type="NCBI Taxonomy" id="61476"/>
    <lineage>
        <taxon>Eukaryota</taxon>
        <taxon>Metazoa</taxon>
        <taxon>Ecdysozoa</taxon>
        <taxon>Arthropoda</taxon>
        <taxon>Hexapoda</taxon>
        <taxon>Insecta</taxon>
        <taxon>Pterygota</taxon>
        <taxon>Neoptera</taxon>
        <taxon>Polyneoptera</taxon>
        <taxon>Phasmatodea</taxon>
        <taxon>Timematodea</taxon>
        <taxon>Timematoidea</taxon>
        <taxon>Timematidae</taxon>
        <taxon>Timema</taxon>
    </lineage>
</organism>
<reference evidence="2" key="1">
    <citation type="submission" date="2020-11" db="EMBL/GenBank/DDBJ databases">
        <authorList>
            <person name="Tran Van P."/>
        </authorList>
    </citation>
    <scope>NUCLEOTIDE SEQUENCE</scope>
</reference>
<protein>
    <submittedName>
        <fullName evidence="2">Uncharacterized protein</fullName>
    </submittedName>
</protein>